<dbReference type="PROSITE" id="PS00134">
    <property type="entry name" value="TRYPSIN_HIS"/>
    <property type="match status" value="1"/>
</dbReference>
<keyword evidence="1 5" id="KW-0645">Protease</keyword>
<comment type="caution">
    <text evidence="8">The sequence shown here is derived from an EMBL/GenBank/DDBJ whole genome shotgun (WGS) entry which is preliminary data.</text>
</comment>
<evidence type="ECO:0000259" key="7">
    <source>
        <dbReference type="PROSITE" id="PS50240"/>
    </source>
</evidence>
<dbReference type="CDD" id="cd00190">
    <property type="entry name" value="Tryp_SPc"/>
    <property type="match status" value="1"/>
</dbReference>
<evidence type="ECO:0000313" key="8">
    <source>
        <dbReference type="EMBL" id="GLD57416.1"/>
    </source>
</evidence>
<name>A0AAD3MP78_LATJO</name>
<dbReference type="PROSITE" id="PS00135">
    <property type="entry name" value="TRYPSIN_SER"/>
    <property type="match status" value="1"/>
</dbReference>
<dbReference type="GO" id="GO:0004252">
    <property type="term" value="F:serine-type endopeptidase activity"/>
    <property type="evidence" value="ECO:0007669"/>
    <property type="project" value="InterPro"/>
</dbReference>
<feature type="domain" description="Peptidase S1" evidence="7">
    <location>
        <begin position="34"/>
        <end position="267"/>
    </location>
</feature>
<organism evidence="8 9">
    <name type="scientific">Lates japonicus</name>
    <name type="common">Japanese lates</name>
    <dbReference type="NCBI Taxonomy" id="270547"/>
    <lineage>
        <taxon>Eukaryota</taxon>
        <taxon>Metazoa</taxon>
        <taxon>Chordata</taxon>
        <taxon>Craniata</taxon>
        <taxon>Vertebrata</taxon>
        <taxon>Euteleostomi</taxon>
        <taxon>Actinopterygii</taxon>
        <taxon>Neopterygii</taxon>
        <taxon>Teleostei</taxon>
        <taxon>Neoteleostei</taxon>
        <taxon>Acanthomorphata</taxon>
        <taxon>Carangaria</taxon>
        <taxon>Carangaria incertae sedis</taxon>
        <taxon>Centropomidae</taxon>
        <taxon>Lates</taxon>
    </lineage>
</organism>
<evidence type="ECO:0000313" key="9">
    <source>
        <dbReference type="Proteomes" id="UP001279410"/>
    </source>
</evidence>
<evidence type="ECO:0000256" key="2">
    <source>
        <dbReference type="ARBA" id="ARBA00022801"/>
    </source>
</evidence>
<dbReference type="AlphaFoldDB" id="A0AAD3MP78"/>
<dbReference type="InterPro" id="IPR001314">
    <property type="entry name" value="Peptidase_S1A"/>
</dbReference>
<dbReference type="GO" id="GO:0006508">
    <property type="term" value="P:proteolysis"/>
    <property type="evidence" value="ECO:0007669"/>
    <property type="project" value="UniProtKB-KW"/>
</dbReference>
<evidence type="ECO:0000256" key="3">
    <source>
        <dbReference type="ARBA" id="ARBA00022825"/>
    </source>
</evidence>
<keyword evidence="6" id="KW-0732">Signal</keyword>
<dbReference type="InterPro" id="IPR018114">
    <property type="entry name" value="TRYPSIN_HIS"/>
</dbReference>
<keyword evidence="3 5" id="KW-0720">Serine protease</keyword>
<evidence type="ECO:0000256" key="5">
    <source>
        <dbReference type="RuleBase" id="RU363034"/>
    </source>
</evidence>
<feature type="chain" id="PRO_5042252238" evidence="6">
    <location>
        <begin position="23"/>
        <end position="330"/>
    </location>
</feature>
<dbReference type="SMART" id="SM00020">
    <property type="entry name" value="Tryp_SPc"/>
    <property type="match status" value="1"/>
</dbReference>
<proteinExistence type="predicted"/>
<reference evidence="8" key="1">
    <citation type="submission" date="2022-08" db="EMBL/GenBank/DDBJ databases">
        <title>Genome sequencing of akame (Lates japonicus).</title>
        <authorList>
            <person name="Hashiguchi Y."/>
            <person name="Takahashi H."/>
        </authorList>
    </citation>
    <scope>NUCLEOTIDE SEQUENCE</scope>
    <source>
        <strain evidence="8">Kochi</strain>
    </source>
</reference>
<dbReference type="InterPro" id="IPR033116">
    <property type="entry name" value="TRYPSIN_SER"/>
</dbReference>
<evidence type="ECO:0000256" key="4">
    <source>
        <dbReference type="ARBA" id="ARBA00023157"/>
    </source>
</evidence>
<dbReference type="FunFam" id="2.40.10.10:FF:000188">
    <property type="entry name" value="Si:dkeyp-93a5.2"/>
    <property type="match status" value="1"/>
</dbReference>
<dbReference type="EMBL" id="BRZM01000030">
    <property type="protein sequence ID" value="GLD57416.1"/>
    <property type="molecule type" value="Genomic_DNA"/>
</dbReference>
<keyword evidence="2 5" id="KW-0378">Hydrolase</keyword>
<keyword evidence="9" id="KW-1185">Reference proteome</keyword>
<evidence type="ECO:0000256" key="1">
    <source>
        <dbReference type="ARBA" id="ARBA00022670"/>
    </source>
</evidence>
<dbReference type="Proteomes" id="UP001279410">
    <property type="component" value="Unassembled WGS sequence"/>
</dbReference>
<feature type="signal peptide" evidence="6">
    <location>
        <begin position="1"/>
        <end position="22"/>
    </location>
</feature>
<dbReference type="PROSITE" id="PS50240">
    <property type="entry name" value="TRYPSIN_DOM"/>
    <property type="match status" value="1"/>
</dbReference>
<accession>A0AAD3MP78</accession>
<sequence length="330" mass="35581">MTTRTILVLFMCTVLTGQGSKAQDCGVAPLNTRIVGGENATAGAWPWQVSVHRTAHICGGTLINDQWVLTAAHCITTDSVNAWTLYFGRLTQSGSNVHEVSRTVSQIIIHPDYNNTLFNNDIALMKLSSSVSFTDYIRPICLASNSSQFFNSTPCWATGWGRLGKDEPLQAFDRLQEVQIPVIGNKQCSCNYLSASEANITDNMICAGQENKGTCQGDSGGPLQCQQGSVWIQAGIASFGIPCALAEFPEVYARVSQYQQWITDQVAGTSVSFVTFTSTGTDQDSSFVCRTDSGNSTTPAPSSTASLFATELAFTVISVTVFLQHMFCAL</sequence>
<gene>
    <name evidence="8" type="ORF">AKAME5_000964400</name>
</gene>
<dbReference type="Gene3D" id="2.40.10.10">
    <property type="entry name" value="Trypsin-like serine proteases"/>
    <property type="match status" value="1"/>
</dbReference>
<protein>
    <submittedName>
        <fullName evidence="8">Tryptase-like protein</fullName>
    </submittedName>
</protein>
<dbReference type="InterPro" id="IPR043504">
    <property type="entry name" value="Peptidase_S1_PA_chymotrypsin"/>
</dbReference>
<dbReference type="PRINTS" id="PR00722">
    <property type="entry name" value="CHYMOTRYPSIN"/>
</dbReference>
<evidence type="ECO:0000256" key="6">
    <source>
        <dbReference type="SAM" id="SignalP"/>
    </source>
</evidence>
<dbReference type="Pfam" id="PF00089">
    <property type="entry name" value="Trypsin"/>
    <property type="match status" value="1"/>
</dbReference>
<dbReference type="SUPFAM" id="SSF50494">
    <property type="entry name" value="Trypsin-like serine proteases"/>
    <property type="match status" value="1"/>
</dbReference>
<dbReference type="PANTHER" id="PTHR24252:SF7">
    <property type="entry name" value="HYALIN"/>
    <property type="match status" value="1"/>
</dbReference>
<dbReference type="PANTHER" id="PTHR24252">
    <property type="entry name" value="ACROSIN-RELATED"/>
    <property type="match status" value="1"/>
</dbReference>
<dbReference type="InterPro" id="IPR009003">
    <property type="entry name" value="Peptidase_S1_PA"/>
</dbReference>
<keyword evidence="4" id="KW-1015">Disulfide bond</keyword>
<dbReference type="InterPro" id="IPR001254">
    <property type="entry name" value="Trypsin_dom"/>
</dbReference>